<feature type="signal peptide" evidence="3">
    <location>
        <begin position="1"/>
        <end position="17"/>
    </location>
</feature>
<dbReference type="KEGG" id="trr:M419DRAFT_94469"/>
<dbReference type="AlphaFoldDB" id="A0A024SL28"/>
<feature type="chain" id="PRO_5001537308" evidence="3">
    <location>
        <begin position="18"/>
        <end position="266"/>
    </location>
</feature>
<protein>
    <submittedName>
        <fullName evidence="4">Uncharacterized protein</fullName>
    </submittedName>
</protein>
<organism evidence="4 5">
    <name type="scientific">Hypocrea jecorina (strain ATCC 56765 / BCRC 32924 / NRRL 11460 / Rut C-30)</name>
    <name type="common">Trichoderma reesei</name>
    <dbReference type="NCBI Taxonomy" id="1344414"/>
    <lineage>
        <taxon>Eukaryota</taxon>
        <taxon>Fungi</taxon>
        <taxon>Dikarya</taxon>
        <taxon>Ascomycota</taxon>
        <taxon>Pezizomycotina</taxon>
        <taxon>Sordariomycetes</taxon>
        <taxon>Hypocreomycetidae</taxon>
        <taxon>Hypocreales</taxon>
        <taxon>Hypocreaceae</taxon>
        <taxon>Trichoderma</taxon>
    </lineage>
</organism>
<keyword evidence="3" id="KW-0732">Signal</keyword>
<evidence type="ECO:0000313" key="5">
    <source>
        <dbReference type="Proteomes" id="UP000024376"/>
    </source>
</evidence>
<keyword evidence="2" id="KW-0812">Transmembrane</keyword>
<dbReference type="EMBL" id="KI911139">
    <property type="protein sequence ID" value="ETS06748.1"/>
    <property type="molecule type" value="Genomic_DNA"/>
</dbReference>
<gene>
    <name evidence="4" type="ORF">M419DRAFT_94469</name>
</gene>
<keyword evidence="2" id="KW-0472">Membrane</keyword>
<reference evidence="5" key="1">
    <citation type="journal article" date="2013" name="Ind. Biotechnol.">
        <title>Comparative genomics analysis of Trichoderma reesei strains.</title>
        <authorList>
            <person name="Koike H."/>
            <person name="Aerts A."/>
            <person name="LaButti K."/>
            <person name="Grigoriev I.V."/>
            <person name="Baker S.E."/>
        </authorList>
    </citation>
    <scope>NUCLEOTIDE SEQUENCE [LARGE SCALE GENOMIC DNA]</scope>
    <source>
        <strain evidence="5">ATCC 56765 / BCRC 32924 / NRRL 11460 / Rut C-30</strain>
    </source>
</reference>
<dbReference type="HOGENOM" id="CLU_060171_1_0_1"/>
<evidence type="ECO:0000256" key="2">
    <source>
        <dbReference type="SAM" id="Phobius"/>
    </source>
</evidence>
<feature type="region of interest" description="Disordered" evidence="1">
    <location>
        <begin position="238"/>
        <end position="266"/>
    </location>
</feature>
<dbReference type="OrthoDB" id="3630276at2759"/>
<evidence type="ECO:0000256" key="3">
    <source>
        <dbReference type="SAM" id="SignalP"/>
    </source>
</evidence>
<feature type="transmembrane region" description="Helical" evidence="2">
    <location>
        <begin position="191"/>
        <end position="216"/>
    </location>
</feature>
<sequence>MKFSCTAALALSGGALALQAGCFSEHSQQLAGYSDCGQHVSLEYCLSTLTYDDTASDLEACYTNAGCSLAEAAAEAKYALKRCDELADMGDLKKRYRGVLGSPVKTLAAHNARNAAPLPTHWVRDSSNLQCKVTSTVKTSSCDISTNRGVLKTLSCVPTEVAKADCAPGLMCSMDSLGETVCMKKKNSLDIGGVIIAIIFGVAIVVAITFLTFACCRESRHQKQLEARAEATALARAQTKKARAAETRAPLMRQEGPDPFADRNQS</sequence>
<evidence type="ECO:0000256" key="1">
    <source>
        <dbReference type="SAM" id="MobiDB-lite"/>
    </source>
</evidence>
<evidence type="ECO:0000313" key="4">
    <source>
        <dbReference type="EMBL" id="ETS06748.1"/>
    </source>
</evidence>
<keyword evidence="2" id="KW-1133">Transmembrane helix</keyword>
<accession>A0A024SL28</accession>
<dbReference type="Proteomes" id="UP000024376">
    <property type="component" value="Unassembled WGS sequence"/>
</dbReference>
<name>A0A024SL28_HYPJR</name>
<proteinExistence type="predicted"/>